<evidence type="ECO:0008006" key="3">
    <source>
        <dbReference type="Google" id="ProtNLM"/>
    </source>
</evidence>
<keyword evidence="2" id="KW-1185">Reference proteome</keyword>
<evidence type="ECO:0000313" key="1">
    <source>
        <dbReference type="EMBL" id="RIW15130.1"/>
    </source>
</evidence>
<proteinExistence type="predicted"/>
<organism evidence="1 2">
    <name type="scientific">Algoriphagus lacus</name>
    <dbReference type="NCBI Taxonomy" id="2056311"/>
    <lineage>
        <taxon>Bacteria</taxon>
        <taxon>Pseudomonadati</taxon>
        <taxon>Bacteroidota</taxon>
        <taxon>Cytophagia</taxon>
        <taxon>Cytophagales</taxon>
        <taxon>Cyclobacteriaceae</taxon>
        <taxon>Algoriphagus</taxon>
    </lineage>
</organism>
<sequence>MKEMRERLQLFFLVLIFVSLSSFPEVLAQETQREPLIRHFNGTITATNNGISLIPSFTLGKPAVFFDLSVGGERLSFDPMFRFGMDGKPWAFVFWWRYKVVKDRRFTLNAGAHPAFIFSEMPVMVDGKEEKMLVTKRFLAGELTPMYKVSNRFSFGLYYLQGHGFNPTPPYNTNFLALNAVFSELPLFWNMELRVNPQFFFLRVDDTSGTYVTSTFALKKNDFPIGITSTMTQKINSTVPGDDFVWNVGLYYNFANDYKKD</sequence>
<gene>
    <name evidence="1" type="ORF">D0X99_11835</name>
</gene>
<name>A0A418PR86_9BACT</name>
<dbReference type="EMBL" id="QXML01000005">
    <property type="protein sequence ID" value="RIW15130.1"/>
    <property type="molecule type" value="Genomic_DNA"/>
</dbReference>
<accession>A0A418PR86</accession>
<comment type="caution">
    <text evidence="1">The sequence shown here is derived from an EMBL/GenBank/DDBJ whole genome shotgun (WGS) entry which is preliminary data.</text>
</comment>
<evidence type="ECO:0000313" key="2">
    <source>
        <dbReference type="Proteomes" id="UP000283522"/>
    </source>
</evidence>
<dbReference type="Proteomes" id="UP000283522">
    <property type="component" value="Unassembled WGS sequence"/>
</dbReference>
<protein>
    <recommendedName>
        <fullName evidence="3">DUF481 domain-containing protein</fullName>
    </recommendedName>
</protein>
<dbReference type="AlphaFoldDB" id="A0A418PR86"/>
<reference evidence="1 2" key="1">
    <citation type="submission" date="2018-09" db="EMBL/GenBank/DDBJ databases">
        <authorList>
            <person name="Wang X."/>
            <person name="Du Z."/>
        </authorList>
    </citation>
    <scope>NUCLEOTIDE SEQUENCE [LARGE SCALE GENOMIC DNA]</scope>
    <source>
        <strain evidence="1 2">N3</strain>
    </source>
</reference>